<sequence length="199" mass="21769">MSNADSSRTKSVPIWILLLATIVVCSVGTLAFVFVHLTPPLDPVTQQRLNASQRELEEMVGKPASPLLGGQWIGGTKPVVSDKPQLLFFWATWCSACEPYLIELQDLVGDDAVIIGMHPAGTDPLEVERAIQRMQLRYPTFLANDERGPTAPIANYPVTFFPYSILVNSDGTVVSHGAGFKETKAKLLMTSQQARESGR</sequence>
<gene>
    <name evidence="3" type="primary">resA_3</name>
    <name evidence="3" type="ORF">Poly59_36080</name>
</gene>
<keyword evidence="1" id="KW-0472">Membrane</keyword>
<dbReference type="Gene3D" id="3.40.30.10">
    <property type="entry name" value="Glutaredoxin"/>
    <property type="match status" value="1"/>
</dbReference>
<proteinExistence type="predicted"/>
<name>A0A5C6EXR7_9BACT</name>
<dbReference type="AlphaFoldDB" id="A0A5C6EXR7"/>
<dbReference type="InterPro" id="IPR050553">
    <property type="entry name" value="Thioredoxin_ResA/DsbE_sf"/>
</dbReference>
<feature type="domain" description="Thioredoxin" evidence="2">
    <location>
        <begin position="58"/>
        <end position="196"/>
    </location>
</feature>
<evidence type="ECO:0000313" key="4">
    <source>
        <dbReference type="Proteomes" id="UP000317977"/>
    </source>
</evidence>
<evidence type="ECO:0000313" key="3">
    <source>
        <dbReference type="EMBL" id="TWU52011.1"/>
    </source>
</evidence>
<keyword evidence="1" id="KW-1133">Transmembrane helix</keyword>
<dbReference type="Proteomes" id="UP000317977">
    <property type="component" value="Unassembled WGS sequence"/>
</dbReference>
<organism evidence="3 4">
    <name type="scientific">Rubripirellula reticaptiva</name>
    <dbReference type="NCBI Taxonomy" id="2528013"/>
    <lineage>
        <taxon>Bacteria</taxon>
        <taxon>Pseudomonadati</taxon>
        <taxon>Planctomycetota</taxon>
        <taxon>Planctomycetia</taxon>
        <taxon>Pirellulales</taxon>
        <taxon>Pirellulaceae</taxon>
        <taxon>Rubripirellula</taxon>
    </lineage>
</organism>
<dbReference type="RefSeq" id="WP_146535236.1">
    <property type="nucleotide sequence ID" value="NZ_SJPX01000003.1"/>
</dbReference>
<dbReference type="PROSITE" id="PS51352">
    <property type="entry name" value="THIOREDOXIN_2"/>
    <property type="match status" value="1"/>
</dbReference>
<dbReference type="SUPFAM" id="SSF52833">
    <property type="entry name" value="Thioredoxin-like"/>
    <property type="match status" value="1"/>
</dbReference>
<dbReference type="InterPro" id="IPR036249">
    <property type="entry name" value="Thioredoxin-like_sf"/>
</dbReference>
<dbReference type="CDD" id="cd02966">
    <property type="entry name" value="TlpA_like_family"/>
    <property type="match status" value="1"/>
</dbReference>
<protein>
    <submittedName>
        <fullName evidence="3">Thiol-disulfide oxidoreductase ResA</fullName>
    </submittedName>
</protein>
<dbReference type="PANTHER" id="PTHR42852:SF13">
    <property type="entry name" value="PROTEIN DIPZ"/>
    <property type="match status" value="1"/>
</dbReference>
<feature type="transmembrane region" description="Helical" evidence="1">
    <location>
        <begin position="12"/>
        <end position="37"/>
    </location>
</feature>
<evidence type="ECO:0000259" key="2">
    <source>
        <dbReference type="PROSITE" id="PS51352"/>
    </source>
</evidence>
<accession>A0A5C6EXR7</accession>
<evidence type="ECO:0000256" key="1">
    <source>
        <dbReference type="SAM" id="Phobius"/>
    </source>
</evidence>
<comment type="caution">
    <text evidence="3">The sequence shown here is derived from an EMBL/GenBank/DDBJ whole genome shotgun (WGS) entry which is preliminary data.</text>
</comment>
<keyword evidence="4" id="KW-1185">Reference proteome</keyword>
<reference evidence="3 4" key="1">
    <citation type="submission" date="2019-02" db="EMBL/GenBank/DDBJ databases">
        <title>Deep-cultivation of Planctomycetes and their phenomic and genomic characterization uncovers novel biology.</title>
        <authorList>
            <person name="Wiegand S."/>
            <person name="Jogler M."/>
            <person name="Boedeker C."/>
            <person name="Pinto D."/>
            <person name="Vollmers J."/>
            <person name="Rivas-Marin E."/>
            <person name="Kohn T."/>
            <person name="Peeters S.H."/>
            <person name="Heuer A."/>
            <person name="Rast P."/>
            <person name="Oberbeckmann S."/>
            <person name="Bunk B."/>
            <person name="Jeske O."/>
            <person name="Meyerdierks A."/>
            <person name="Storesund J.E."/>
            <person name="Kallscheuer N."/>
            <person name="Luecker S."/>
            <person name="Lage O.M."/>
            <person name="Pohl T."/>
            <person name="Merkel B.J."/>
            <person name="Hornburger P."/>
            <person name="Mueller R.-W."/>
            <person name="Bruemmer F."/>
            <person name="Labrenz M."/>
            <person name="Spormann A.M."/>
            <person name="Op Den Camp H."/>
            <person name="Overmann J."/>
            <person name="Amann R."/>
            <person name="Jetten M.S.M."/>
            <person name="Mascher T."/>
            <person name="Medema M.H."/>
            <person name="Devos D.P."/>
            <person name="Kaster A.-K."/>
            <person name="Ovreas L."/>
            <person name="Rohde M."/>
            <person name="Galperin M.Y."/>
            <person name="Jogler C."/>
        </authorList>
    </citation>
    <scope>NUCLEOTIDE SEQUENCE [LARGE SCALE GENOMIC DNA]</scope>
    <source>
        <strain evidence="3 4">Poly59</strain>
    </source>
</reference>
<keyword evidence="1" id="KW-0812">Transmembrane</keyword>
<dbReference type="OrthoDB" id="288837at2"/>
<dbReference type="PANTHER" id="PTHR42852">
    <property type="entry name" value="THIOL:DISULFIDE INTERCHANGE PROTEIN DSBE"/>
    <property type="match status" value="1"/>
</dbReference>
<dbReference type="EMBL" id="SJPX01000003">
    <property type="protein sequence ID" value="TWU52011.1"/>
    <property type="molecule type" value="Genomic_DNA"/>
</dbReference>
<dbReference type="InterPro" id="IPR013766">
    <property type="entry name" value="Thioredoxin_domain"/>
</dbReference>